<evidence type="ECO:0000313" key="1">
    <source>
        <dbReference type="EMBL" id="MDV0444828.1"/>
    </source>
</evidence>
<protein>
    <recommendedName>
        <fullName evidence="3">DUF4352 domain-containing protein</fullName>
    </recommendedName>
</protein>
<reference evidence="1 2" key="1">
    <citation type="submission" date="2023-06" db="EMBL/GenBank/DDBJ databases">
        <title>Genome sequence of Methanimicrococcus sp. At1.</title>
        <authorList>
            <person name="Protasov E."/>
            <person name="Platt K."/>
            <person name="Poehlein A."/>
            <person name="Daniel R."/>
            <person name="Brune A."/>
        </authorList>
    </citation>
    <scope>NUCLEOTIDE SEQUENCE [LARGE SCALE GENOMIC DNA]</scope>
    <source>
        <strain evidence="1 2">At1</strain>
    </source>
</reference>
<keyword evidence="2" id="KW-1185">Reference proteome</keyword>
<dbReference type="PROSITE" id="PS51257">
    <property type="entry name" value="PROKAR_LIPOPROTEIN"/>
    <property type="match status" value="1"/>
</dbReference>
<organism evidence="1 2">
    <name type="scientific">Methanimicrococcus hacksteinii</name>
    <dbReference type="NCBI Taxonomy" id="3028293"/>
    <lineage>
        <taxon>Archaea</taxon>
        <taxon>Methanobacteriati</taxon>
        <taxon>Methanobacteriota</taxon>
        <taxon>Stenosarchaea group</taxon>
        <taxon>Methanomicrobia</taxon>
        <taxon>Methanosarcinales</taxon>
        <taxon>Methanosarcinaceae</taxon>
        <taxon>Methanimicrococcus</taxon>
    </lineage>
</organism>
<dbReference type="EMBL" id="JAWDKC010000008">
    <property type="protein sequence ID" value="MDV0444828.1"/>
    <property type="molecule type" value="Genomic_DNA"/>
</dbReference>
<comment type="caution">
    <text evidence="1">The sequence shown here is derived from an EMBL/GenBank/DDBJ whole genome shotgun (WGS) entry which is preliminary data.</text>
</comment>
<sequence>MKWFKAGLILFFCAVLFSGCLGINDSENQQIDASGQKIGSFSGEIVGMSAAGDETIITVQNRSDSHYDFLTMDLVLNNETSSNINTTDTYKLDIGRFIYVKYSVPEKYDLSVPFIVTHAHVFSERGGGLIPHEGLIDKIESDPDVLGKGRILLNDTSEPHDALSYFSYAPSTYFSDDIEEGMQVIIYADPVMLTSYPGQGWAYEVWPYTAER</sequence>
<evidence type="ECO:0000313" key="2">
    <source>
        <dbReference type="Proteomes" id="UP001272052"/>
    </source>
</evidence>
<gene>
    <name evidence="1" type="ORF">MmiAt1_03710</name>
</gene>
<dbReference type="RefSeq" id="WP_318785239.1">
    <property type="nucleotide sequence ID" value="NZ_JAWDKC010000008.1"/>
</dbReference>
<evidence type="ECO:0008006" key="3">
    <source>
        <dbReference type="Google" id="ProtNLM"/>
    </source>
</evidence>
<dbReference type="Proteomes" id="UP001272052">
    <property type="component" value="Unassembled WGS sequence"/>
</dbReference>
<name>A0ABU3VN38_9EURY</name>
<proteinExistence type="predicted"/>
<accession>A0ABU3VN38</accession>